<dbReference type="GO" id="GO:0005737">
    <property type="term" value="C:cytoplasm"/>
    <property type="evidence" value="ECO:0007669"/>
    <property type="project" value="UniProtKB-SubCell"/>
</dbReference>
<evidence type="ECO:0000256" key="6">
    <source>
        <dbReference type="ARBA" id="ARBA00012180"/>
    </source>
</evidence>
<dbReference type="InterPro" id="IPR022898">
    <property type="entry name" value="RNase_HII"/>
</dbReference>
<name>A0A1N6X319_9SPIO</name>
<protein>
    <recommendedName>
        <fullName evidence="7 14">Ribonuclease HII</fullName>
        <shortName evidence="14">RNase HII</shortName>
        <ecNumber evidence="6 14">3.1.26.4</ecNumber>
    </recommendedName>
</protein>
<evidence type="ECO:0000256" key="1">
    <source>
        <dbReference type="ARBA" id="ARBA00000077"/>
    </source>
</evidence>
<dbReference type="GO" id="GO:0030145">
    <property type="term" value="F:manganese ion binding"/>
    <property type="evidence" value="ECO:0007669"/>
    <property type="project" value="UniProtKB-UniRule"/>
</dbReference>
<dbReference type="OrthoDB" id="9803420at2"/>
<keyword evidence="10 14" id="KW-0479">Metal-binding</keyword>
<feature type="domain" description="RNase H type-2" evidence="18">
    <location>
        <begin position="16"/>
        <end position="216"/>
    </location>
</feature>
<dbReference type="EC" id="3.1.26.4" evidence="6 14"/>
<comment type="cofactor">
    <cofactor evidence="2">
        <name>Mg(2+)</name>
        <dbReference type="ChEBI" id="CHEBI:18420"/>
    </cofactor>
</comment>
<organism evidence="19 20">
    <name type="scientific">Alkalispirochaeta americana</name>
    <dbReference type="NCBI Taxonomy" id="159291"/>
    <lineage>
        <taxon>Bacteria</taxon>
        <taxon>Pseudomonadati</taxon>
        <taxon>Spirochaetota</taxon>
        <taxon>Spirochaetia</taxon>
        <taxon>Spirochaetales</taxon>
        <taxon>Spirochaetaceae</taxon>
        <taxon>Alkalispirochaeta</taxon>
    </lineage>
</organism>
<evidence type="ECO:0000256" key="16">
    <source>
        <dbReference type="RuleBase" id="RU003515"/>
    </source>
</evidence>
<evidence type="ECO:0000313" key="19">
    <source>
        <dbReference type="EMBL" id="SIQ96660.1"/>
    </source>
</evidence>
<evidence type="ECO:0000256" key="7">
    <source>
        <dbReference type="ARBA" id="ARBA00019179"/>
    </source>
</evidence>
<keyword evidence="11 14" id="KW-0255">Endonuclease</keyword>
<evidence type="ECO:0000256" key="17">
    <source>
        <dbReference type="SAM" id="MobiDB-lite"/>
    </source>
</evidence>
<sequence>MAGQKKKNQAHPPPVPGACGIDEAGRGPLAGPVTAAAVVLPPRMEVPGLADSKALSPKKRASLRDILISGGAWIGRGWVWPEEIDRLNIHHASLLAMRRAWEDLLLLLDSCPPGEAPHLRAILVDGPHVPPELPMPPGLSLPVRAVVGGDNLYREIMAASIIAKTERDSWMEDYDSRDPRYGFARHKGYPTKNHKEALVRHGPCPIHRRSFRGVLA</sequence>
<dbReference type="InterPro" id="IPR036397">
    <property type="entry name" value="RNaseH_sf"/>
</dbReference>
<reference evidence="19 20" key="1">
    <citation type="submission" date="2017-01" db="EMBL/GenBank/DDBJ databases">
        <authorList>
            <person name="Mah S.A."/>
            <person name="Swanson W.J."/>
            <person name="Moy G.W."/>
            <person name="Vacquier V.D."/>
        </authorList>
    </citation>
    <scope>NUCLEOTIDE SEQUENCE [LARGE SCALE GENOMIC DNA]</scope>
    <source>
        <strain evidence="19 20">ASpG1</strain>
    </source>
</reference>
<evidence type="ECO:0000259" key="18">
    <source>
        <dbReference type="PROSITE" id="PS51975"/>
    </source>
</evidence>
<evidence type="ECO:0000256" key="14">
    <source>
        <dbReference type="HAMAP-Rule" id="MF_00052"/>
    </source>
</evidence>
<evidence type="ECO:0000256" key="8">
    <source>
        <dbReference type="ARBA" id="ARBA00022490"/>
    </source>
</evidence>
<dbReference type="PANTHER" id="PTHR10954:SF18">
    <property type="entry name" value="RIBONUCLEASE HII"/>
    <property type="match status" value="1"/>
</dbReference>
<gene>
    <name evidence="14" type="primary">rnhB</name>
    <name evidence="19" type="ORF">SAMN05920897_1206</name>
</gene>
<dbReference type="RefSeq" id="WP_076489783.1">
    <property type="nucleotide sequence ID" value="NZ_FTMS01000020.1"/>
</dbReference>
<feature type="binding site" evidence="14 15">
    <location>
        <position position="22"/>
    </location>
    <ligand>
        <name>a divalent metal cation</name>
        <dbReference type="ChEBI" id="CHEBI:60240"/>
    </ligand>
</feature>
<comment type="catalytic activity">
    <reaction evidence="1 14 15 16">
        <text>Endonucleolytic cleavage to 5'-phosphomonoester.</text>
        <dbReference type="EC" id="3.1.26.4"/>
    </reaction>
</comment>
<dbReference type="InterPro" id="IPR024567">
    <property type="entry name" value="RNase_HII/HIII_dom"/>
</dbReference>
<accession>A0A1N6X319</accession>
<dbReference type="GO" id="GO:0004523">
    <property type="term" value="F:RNA-DNA hybrid ribonuclease activity"/>
    <property type="evidence" value="ECO:0007669"/>
    <property type="project" value="UniProtKB-UniRule"/>
</dbReference>
<comment type="similarity">
    <text evidence="5 14 16">Belongs to the RNase HII family.</text>
</comment>
<comment type="subcellular location">
    <subcellularLocation>
        <location evidence="4 14">Cytoplasm</location>
    </subcellularLocation>
</comment>
<comment type="function">
    <text evidence="3 14 16">Endonuclease that specifically degrades the RNA of RNA-DNA hybrids.</text>
</comment>
<evidence type="ECO:0000256" key="15">
    <source>
        <dbReference type="PROSITE-ProRule" id="PRU01319"/>
    </source>
</evidence>
<feature type="binding site" evidence="14 15">
    <location>
        <position position="23"/>
    </location>
    <ligand>
        <name>a divalent metal cation</name>
        <dbReference type="ChEBI" id="CHEBI:60240"/>
    </ligand>
</feature>
<dbReference type="Gene3D" id="3.30.420.10">
    <property type="entry name" value="Ribonuclease H-like superfamily/Ribonuclease H"/>
    <property type="match status" value="1"/>
</dbReference>
<dbReference type="SUPFAM" id="SSF53098">
    <property type="entry name" value="Ribonuclease H-like"/>
    <property type="match status" value="1"/>
</dbReference>
<keyword evidence="20" id="KW-1185">Reference proteome</keyword>
<evidence type="ECO:0000256" key="11">
    <source>
        <dbReference type="ARBA" id="ARBA00022759"/>
    </source>
</evidence>
<dbReference type="STRING" id="159291.SAMN05920897_1206"/>
<proteinExistence type="inferred from homology"/>
<dbReference type="GO" id="GO:0003723">
    <property type="term" value="F:RNA binding"/>
    <property type="evidence" value="ECO:0007669"/>
    <property type="project" value="UniProtKB-UniRule"/>
</dbReference>
<feature type="region of interest" description="Disordered" evidence="17">
    <location>
        <begin position="1"/>
        <end position="23"/>
    </location>
</feature>
<evidence type="ECO:0000256" key="4">
    <source>
        <dbReference type="ARBA" id="ARBA00004496"/>
    </source>
</evidence>
<dbReference type="PROSITE" id="PS51975">
    <property type="entry name" value="RNASE_H_2"/>
    <property type="match status" value="1"/>
</dbReference>
<evidence type="ECO:0000256" key="12">
    <source>
        <dbReference type="ARBA" id="ARBA00022801"/>
    </source>
</evidence>
<evidence type="ECO:0000256" key="3">
    <source>
        <dbReference type="ARBA" id="ARBA00004065"/>
    </source>
</evidence>
<dbReference type="HAMAP" id="MF_00052_B">
    <property type="entry name" value="RNase_HII_B"/>
    <property type="match status" value="1"/>
</dbReference>
<keyword evidence="12 14" id="KW-0378">Hydrolase</keyword>
<evidence type="ECO:0000256" key="9">
    <source>
        <dbReference type="ARBA" id="ARBA00022722"/>
    </source>
</evidence>
<dbReference type="EMBL" id="FTMS01000020">
    <property type="protein sequence ID" value="SIQ96660.1"/>
    <property type="molecule type" value="Genomic_DNA"/>
</dbReference>
<dbReference type="GO" id="GO:0006298">
    <property type="term" value="P:mismatch repair"/>
    <property type="evidence" value="ECO:0007669"/>
    <property type="project" value="TreeGrafter"/>
</dbReference>
<dbReference type="Pfam" id="PF01351">
    <property type="entry name" value="RNase_HII"/>
    <property type="match status" value="1"/>
</dbReference>
<evidence type="ECO:0000256" key="2">
    <source>
        <dbReference type="ARBA" id="ARBA00001946"/>
    </source>
</evidence>
<feature type="binding site" evidence="14 15">
    <location>
        <position position="125"/>
    </location>
    <ligand>
        <name>a divalent metal cation</name>
        <dbReference type="ChEBI" id="CHEBI:60240"/>
    </ligand>
</feature>
<evidence type="ECO:0000256" key="5">
    <source>
        <dbReference type="ARBA" id="ARBA00007383"/>
    </source>
</evidence>
<dbReference type="GO" id="GO:0043137">
    <property type="term" value="P:DNA replication, removal of RNA primer"/>
    <property type="evidence" value="ECO:0007669"/>
    <property type="project" value="TreeGrafter"/>
</dbReference>
<dbReference type="PANTHER" id="PTHR10954">
    <property type="entry name" value="RIBONUCLEASE H2 SUBUNIT A"/>
    <property type="match status" value="1"/>
</dbReference>
<dbReference type="InterPro" id="IPR001352">
    <property type="entry name" value="RNase_HII/HIII"/>
</dbReference>
<dbReference type="NCBIfam" id="NF000595">
    <property type="entry name" value="PRK00015.1-3"/>
    <property type="match status" value="1"/>
</dbReference>
<comment type="cofactor">
    <cofactor evidence="14 15">
        <name>Mn(2+)</name>
        <dbReference type="ChEBI" id="CHEBI:29035"/>
    </cofactor>
    <cofactor evidence="14 15">
        <name>Mg(2+)</name>
        <dbReference type="ChEBI" id="CHEBI:18420"/>
    </cofactor>
    <text evidence="14 15">Manganese or magnesium. Binds 1 divalent metal ion per monomer in the absence of substrate. May bind a second metal ion after substrate binding.</text>
</comment>
<dbReference type="InterPro" id="IPR012337">
    <property type="entry name" value="RNaseH-like_sf"/>
</dbReference>
<dbReference type="GO" id="GO:0032299">
    <property type="term" value="C:ribonuclease H2 complex"/>
    <property type="evidence" value="ECO:0007669"/>
    <property type="project" value="TreeGrafter"/>
</dbReference>
<dbReference type="AlphaFoldDB" id="A0A1N6X319"/>
<dbReference type="Proteomes" id="UP000186400">
    <property type="component" value="Unassembled WGS sequence"/>
</dbReference>
<dbReference type="CDD" id="cd07182">
    <property type="entry name" value="RNase_HII_bacteria_HII_like"/>
    <property type="match status" value="1"/>
</dbReference>
<keyword evidence="9 14" id="KW-0540">Nuclease</keyword>
<evidence type="ECO:0000313" key="20">
    <source>
        <dbReference type="Proteomes" id="UP000186400"/>
    </source>
</evidence>
<keyword evidence="13 14" id="KW-0464">Manganese</keyword>
<evidence type="ECO:0000256" key="13">
    <source>
        <dbReference type="ARBA" id="ARBA00023211"/>
    </source>
</evidence>
<keyword evidence="8 14" id="KW-0963">Cytoplasm</keyword>
<evidence type="ECO:0000256" key="10">
    <source>
        <dbReference type="ARBA" id="ARBA00022723"/>
    </source>
</evidence>